<dbReference type="InterPro" id="IPR032774">
    <property type="entry name" value="WG_beta_rep"/>
</dbReference>
<dbReference type="EMBL" id="CP089977">
    <property type="protein sequence ID" value="UXZ05616.1"/>
    <property type="molecule type" value="Genomic_DNA"/>
</dbReference>
<sequence length="290" mass="33598">MAQKHHANHRQQYDDDIFLIKKNKKFGLVDKNNSPITSVMYDDILPPENGLFRAILNDEWYILNQQGHAISPAYHYIGYIEDNRTKVKLFDKFALFHIDNGLLTDFVFDGIDDFIEDLARIRQGDKYGYLDRNGQIVIDCRYDDAGYFSQGLSYARKDDKYGYIDAQNQTVIDFIYDDADSFSEDLASVMKDGKTAFIDKTDKVMIGWADYEAKYFLRGVAQIIIDEKIGFIDKAGHIMIEPQFDYASYFDEETDLANVEKDGKEFKINRQGKQVGKAKQALHWTDIFLT</sequence>
<evidence type="ECO:0000313" key="2">
    <source>
        <dbReference type="Proteomes" id="UP001063782"/>
    </source>
</evidence>
<dbReference type="PANTHER" id="PTHR37841">
    <property type="entry name" value="GLR2918 PROTEIN"/>
    <property type="match status" value="1"/>
</dbReference>
<keyword evidence="2" id="KW-1185">Reference proteome</keyword>
<name>A0ABY6F683_9GAMM</name>
<dbReference type="Pfam" id="PF14903">
    <property type="entry name" value="WG_beta_rep"/>
    <property type="match status" value="3"/>
</dbReference>
<dbReference type="Proteomes" id="UP001063782">
    <property type="component" value="Chromosome"/>
</dbReference>
<organism evidence="1 2">
    <name type="scientific">Moraxella nasicaprae</name>
    <dbReference type="NCBI Taxonomy" id="2904122"/>
    <lineage>
        <taxon>Bacteria</taxon>
        <taxon>Pseudomonadati</taxon>
        <taxon>Pseudomonadota</taxon>
        <taxon>Gammaproteobacteria</taxon>
        <taxon>Moraxellales</taxon>
        <taxon>Moraxellaceae</taxon>
        <taxon>Moraxella</taxon>
    </lineage>
</organism>
<protein>
    <submittedName>
        <fullName evidence="1">WG repeat-containing protein</fullName>
    </submittedName>
</protein>
<dbReference type="PANTHER" id="PTHR37841:SF1">
    <property type="entry name" value="DUF3298 DOMAIN-CONTAINING PROTEIN"/>
    <property type="match status" value="1"/>
</dbReference>
<accession>A0ABY6F683</accession>
<proteinExistence type="predicted"/>
<reference evidence="1" key="1">
    <citation type="submission" date="2021-12" db="EMBL/GenBank/DDBJ databases">
        <title>taxonomy of Moraxella sp. ZY201224.</title>
        <authorList>
            <person name="Li F."/>
        </authorList>
    </citation>
    <scope>NUCLEOTIDE SEQUENCE</scope>
    <source>
        <strain evidence="1">ZY201224</strain>
    </source>
</reference>
<evidence type="ECO:0000313" key="1">
    <source>
        <dbReference type="EMBL" id="UXZ05616.1"/>
    </source>
</evidence>
<gene>
    <name evidence="1" type="ORF">LU297_04025</name>
</gene>
<dbReference type="RefSeq" id="WP_263077127.1">
    <property type="nucleotide sequence ID" value="NZ_CP089977.1"/>
</dbReference>
<dbReference type="SUPFAM" id="SSF69360">
    <property type="entry name" value="Cell wall binding repeat"/>
    <property type="match status" value="1"/>
</dbReference>